<keyword evidence="2" id="KW-1185">Reference proteome</keyword>
<comment type="caution">
    <text evidence="1">The sequence shown here is derived from an EMBL/GenBank/DDBJ whole genome shotgun (WGS) entry which is preliminary data.</text>
</comment>
<gene>
    <name evidence="1" type="ORF">LOK49_LG03G02319</name>
</gene>
<dbReference type="EMBL" id="CM045763">
    <property type="protein sequence ID" value="KAI8023097.1"/>
    <property type="molecule type" value="Genomic_DNA"/>
</dbReference>
<name>A0ACC0IE70_9ERIC</name>
<organism evidence="1 2">
    <name type="scientific">Camellia lanceoleosa</name>
    <dbReference type="NCBI Taxonomy" id="1840588"/>
    <lineage>
        <taxon>Eukaryota</taxon>
        <taxon>Viridiplantae</taxon>
        <taxon>Streptophyta</taxon>
        <taxon>Embryophyta</taxon>
        <taxon>Tracheophyta</taxon>
        <taxon>Spermatophyta</taxon>
        <taxon>Magnoliopsida</taxon>
        <taxon>eudicotyledons</taxon>
        <taxon>Gunneridae</taxon>
        <taxon>Pentapetalae</taxon>
        <taxon>asterids</taxon>
        <taxon>Ericales</taxon>
        <taxon>Theaceae</taxon>
        <taxon>Camellia</taxon>
    </lineage>
</organism>
<proteinExistence type="predicted"/>
<protein>
    <submittedName>
        <fullName evidence="1">DNA mismatch repair protein MSH5</fullName>
    </submittedName>
</protein>
<reference evidence="1 2" key="1">
    <citation type="journal article" date="2022" name="Plant J.">
        <title>Chromosome-level genome of Camellia lanceoleosa provides a valuable resource for understanding genome evolution and self-incompatibility.</title>
        <authorList>
            <person name="Gong W."/>
            <person name="Xiao S."/>
            <person name="Wang L."/>
            <person name="Liao Z."/>
            <person name="Chang Y."/>
            <person name="Mo W."/>
            <person name="Hu G."/>
            <person name="Li W."/>
            <person name="Zhao G."/>
            <person name="Zhu H."/>
            <person name="Hu X."/>
            <person name="Ji K."/>
            <person name="Xiang X."/>
            <person name="Song Q."/>
            <person name="Yuan D."/>
            <person name="Jin S."/>
            <person name="Zhang L."/>
        </authorList>
    </citation>
    <scope>NUCLEOTIDE SEQUENCE [LARGE SCALE GENOMIC DNA]</scope>
    <source>
        <strain evidence="1">SQ_2022a</strain>
    </source>
</reference>
<sequence length="197" mass="21477">MADSIPDGWHEENEIGKNGKEIKVALIVFLSHIGCFVPANVAPVGLSGRIFCAMGSKFMNADQSKFMIDLHRVGMMLSCTAPSLSESSCFCLWCLQCVLPLFGEPQTCGQLLHTSLLGKHCLQNYTPLTVGASQGRKKQRLNPPKVRKQAEKAAAGKQCSKDLMHASNQSHEESDNPEEVSLPGELPKKVCHDMAPN</sequence>
<dbReference type="Proteomes" id="UP001060215">
    <property type="component" value="Chromosome 6"/>
</dbReference>
<evidence type="ECO:0000313" key="1">
    <source>
        <dbReference type="EMBL" id="KAI8023097.1"/>
    </source>
</evidence>
<accession>A0ACC0IE70</accession>
<evidence type="ECO:0000313" key="2">
    <source>
        <dbReference type="Proteomes" id="UP001060215"/>
    </source>
</evidence>